<dbReference type="Proteomes" id="UP000034565">
    <property type="component" value="Unassembled WGS sequence"/>
</dbReference>
<accession>A0A0G1SDF3</accession>
<evidence type="ECO:0000259" key="1">
    <source>
        <dbReference type="PROSITE" id="PS50880"/>
    </source>
</evidence>
<protein>
    <submittedName>
        <fullName evidence="2">Topoisomerase I, bacterial protein</fullName>
    </submittedName>
</protein>
<sequence>MDLVIVESPTKARTLGKFLGEGYTIEASYGHIRDLPQKKLGIKTDKNFEPEYVQTK</sequence>
<dbReference type="AlphaFoldDB" id="A0A0G1SDF3"/>
<gene>
    <name evidence="2" type="ORF">UX92_C0031G0001</name>
</gene>
<dbReference type="GO" id="GO:0006265">
    <property type="term" value="P:DNA topological change"/>
    <property type="evidence" value="ECO:0007669"/>
    <property type="project" value="InterPro"/>
</dbReference>
<dbReference type="InterPro" id="IPR000380">
    <property type="entry name" value="Topo_IA"/>
</dbReference>
<organism evidence="2 3">
    <name type="scientific">Candidatus Amesbacteria bacterium GW2011_GWA1_47_20</name>
    <dbReference type="NCBI Taxonomy" id="1618354"/>
    <lineage>
        <taxon>Bacteria</taxon>
        <taxon>Candidatus Amesiibacteriota</taxon>
    </lineage>
</organism>
<evidence type="ECO:0000313" key="2">
    <source>
        <dbReference type="EMBL" id="KKU67427.1"/>
    </source>
</evidence>
<dbReference type="GO" id="GO:0003917">
    <property type="term" value="F:DNA topoisomerase type I (single strand cut, ATP-independent) activity"/>
    <property type="evidence" value="ECO:0007669"/>
    <property type="project" value="InterPro"/>
</dbReference>
<dbReference type="EMBL" id="LCOA01000031">
    <property type="protein sequence ID" value="KKU67427.1"/>
    <property type="molecule type" value="Genomic_DNA"/>
</dbReference>
<dbReference type="Gene3D" id="3.40.50.140">
    <property type="match status" value="1"/>
</dbReference>
<dbReference type="PANTHER" id="PTHR42785:SF1">
    <property type="entry name" value="DNA TOPOISOMERASE"/>
    <property type="match status" value="1"/>
</dbReference>
<reference evidence="2 3" key="1">
    <citation type="journal article" date="2015" name="Nature">
        <title>rRNA introns, odd ribosomes, and small enigmatic genomes across a large radiation of phyla.</title>
        <authorList>
            <person name="Brown C.T."/>
            <person name="Hug L.A."/>
            <person name="Thomas B.C."/>
            <person name="Sharon I."/>
            <person name="Castelle C.J."/>
            <person name="Singh A."/>
            <person name="Wilkins M.J."/>
            <person name="Williams K.H."/>
            <person name="Banfield J.F."/>
        </authorList>
    </citation>
    <scope>NUCLEOTIDE SEQUENCE [LARGE SCALE GENOMIC DNA]</scope>
</reference>
<dbReference type="SUPFAM" id="SSF56712">
    <property type="entry name" value="Prokaryotic type I DNA topoisomerase"/>
    <property type="match status" value="1"/>
</dbReference>
<feature type="non-terminal residue" evidence="2">
    <location>
        <position position="56"/>
    </location>
</feature>
<dbReference type="PANTHER" id="PTHR42785">
    <property type="entry name" value="DNA TOPOISOMERASE, TYPE IA, CORE"/>
    <property type="match status" value="1"/>
</dbReference>
<dbReference type="PROSITE" id="PS50880">
    <property type="entry name" value="TOPRIM"/>
    <property type="match status" value="1"/>
</dbReference>
<dbReference type="Pfam" id="PF01751">
    <property type="entry name" value="Toprim"/>
    <property type="match status" value="1"/>
</dbReference>
<dbReference type="GO" id="GO:0003677">
    <property type="term" value="F:DNA binding"/>
    <property type="evidence" value="ECO:0007669"/>
    <property type="project" value="InterPro"/>
</dbReference>
<keyword evidence="2" id="KW-0413">Isomerase</keyword>
<evidence type="ECO:0000313" key="3">
    <source>
        <dbReference type="Proteomes" id="UP000034565"/>
    </source>
</evidence>
<comment type="caution">
    <text evidence="2">The sequence shown here is derived from an EMBL/GenBank/DDBJ whole genome shotgun (WGS) entry which is preliminary data.</text>
</comment>
<name>A0A0G1SDF3_9BACT</name>
<dbReference type="InterPro" id="IPR023405">
    <property type="entry name" value="Topo_IA_core_domain"/>
</dbReference>
<proteinExistence type="predicted"/>
<dbReference type="InterPro" id="IPR006171">
    <property type="entry name" value="TOPRIM_dom"/>
</dbReference>
<feature type="domain" description="Toprim" evidence="1">
    <location>
        <begin position="1"/>
        <end position="56"/>
    </location>
</feature>